<feature type="domain" description="Acyl-CoA dehydrogenase/oxidase N-terminal" evidence="9">
    <location>
        <begin position="50"/>
        <end position="135"/>
    </location>
</feature>
<dbReference type="OrthoDB" id="9780544at2"/>
<dbReference type="Gene3D" id="1.20.140.10">
    <property type="entry name" value="Butyryl-CoA Dehydrogenase, subunit A, domain 3"/>
    <property type="match status" value="1"/>
</dbReference>
<evidence type="ECO:0000256" key="4">
    <source>
        <dbReference type="ARBA" id="ARBA00022827"/>
    </source>
</evidence>
<keyword evidence="11" id="KW-1185">Reference proteome</keyword>
<dbReference type="Pfam" id="PF02771">
    <property type="entry name" value="Acyl-CoA_dh_N"/>
    <property type="match status" value="1"/>
</dbReference>
<dbReference type="GO" id="GO:0016627">
    <property type="term" value="F:oxidoreductase activity, acting on the CH-CH group of donors"/>
    <property type="evidence" value="ECO:0007669"/>
    <property type="project" value="InterPro"/>
</dbReference>
<dbReference type="SUPFAM" id="SSF47203">
    <property type="entry name" value="Acyl-CoA dehydrogenase C-terminal domain-like"/>
    <property type="match status" value="1"/>
</dbReference>
<dbReference type="SUPFAM" id="SSF56645">
    <property type="entry name" value="Acyl-CoA dehydrogenase NM domain-like"/>
    <property type="match status" value="1"/>
</dbReference>
<feature type="domain" description="Acyl-CoA oxidase/dehydrogenase middle" evidence="8">
    <location>
        <begin position="139"/>
        <end position="225"/>
    </location>
</feature>
<dbReference type="InterPro" id="IPR009100">
    <property type="entry name" value="AcylCoA_DH/oxidase_NM_dom_sf"/>
</dbReference>
<evidence type="ECO:0000259" key="8">
    <source>
        <dbReference type="Pfam" id="PF02770"/>
    </source>
</evidence>
<comment type="cofactor">
    <cofactor evidence="1 6">
        <name>FAD</name>
        <dbReference type="ChEBI" id="CHEBI:57692"/>
    </cofactor>
</comment>
<dbReference type="PANTHER" id="PTHR43292">
    <property type="entry name" value="ACYL-COA DEHYDROGENASE"/>
    <property type="match status" value="1"/>
</dbReference>
<evidence type="ECO:0000259" key="9">
    <source>
        <dbReference type="Pfam" id="PF02771"/>
    </source>
</evidence>
<dbReference type="AlphaFoldDB" id="M2TA23"/>
<dbReference type="GO" id="GO:0050660">
    <property type="term" value="F:flavin adenine dinucleotide binding"/>
    <property type="evidence" value="ECO:0007669"/>
    <property type="project" value="InterPro"/>
</dbReference>
<protein>
    <submittedName>
        <fullName evidence="10">Butyryl-CoA dehydrogenase</fullName>
    </submittedName>
</protein>
<comment type="caution">
    <text evidence="10">The sequence shown here is derived from an EMBL/GenBank/DDBJ whole genome shotgun (WGS) entry which is preliminary data.</text>
</comment>
<name>M2TA23_9SPHN</name>
<dbReference type="Gene3D" id="1.10.540.10">
    <property type="entry name" value="Acyl-CoA dehydrogenase/oxidase, N-terminal domain"/>
    <property type="match status" value="1"/>
</dbReference>
<evidence type="ECO:0000259" key="7">
    <source>
        <dbReference type="Pfam" id="PF00441"/>
    </source>
</evidence>
<evidence type="ECO:0000256" key="3">
    <source>
        <dbReference type="ARBA" id="ARBA00022630"/>
    </source>
</evidence>
<evidence type="ECO:0000256" key="5">
    <source>
        <dbReference type="ARBA" id="ARBA00023002"/>
    </source>
</evidence>
<dbReference type="Gene3D" id="2.40.110.10">
    <property type="entry name" value="Butyryl-CoA Dehydrogenase, subunit A, domain 2"/>
    <property type="match status" value="1"/>
</dbReference>
<dbReference type="InterPro" id="IPR037069">
    <property type="entry name" value="AcylCoA_DH/ox_N_sf"/>
</dbReference>
<dbReference type="PANTHER" id="PTHR43292:SF3">
    <property type="entry name" value="ACYL-COA DEHYDROGENASE FADE29"/>
    <property type="match status" value="1"/>
</dbReference>
<evidence type="ECO:0000256" key="2">
    <source>
        <dbReference type="ARBA" id="ARBA00009347"/>
    </source>
</evidence>
<feature type="domain" description="Acyl-CoA dehydrogenase/oxidase C-terminal" evidence="7">
    <location>
        <begin position="246"/>
        <end position="405"/>
    </location>
</feature>
<sequence length="411" mass="45272">MTNTTSATKTESETPEPRDYAAEADAWFAENVPADPGFMLPLTFMEVGEDRQFEFLRAWQRKVYEAGYLGAAWPKDYGGRGLTEAHQKAATRAMRKHRGPILLNAIGLNWAGPLILDIGSEEQKRAYLKPILSAEHIWCQGFSEPEHGSDLGNAQLKAARDGDDYVLNGSKIWTTQGNYADYMILLARTDLAAENKYAGLSFFLSPMTVPGITTRKLKKLTGEYGFTQTFFEDARIGADCLIGGEGNGWKIAMRTLEYERGARGGQAGGYVSIPPDLMEIVDLARSASRDGAPALSDPVLKDRMVGYLMDMHALSLSSERKRIAPLVEDHPMALPLMGKLEFSELYRELSEFALTLLGPKAAYYVGEPNAADDGWWARSYLNAFSATIGGGTSQIQRNIIGEHVLGLPKTR</sequence>
<dbReference type="RefSeq" id="WP_008601158.1">
    <property type="nucleotide sequence ID" value="NZ_AMRV01000003.1"/>
</dbReference>
<dbReference type="EMBL" id="AMRV01000003">
    <property type="protein sequence ID" value="EMD83429.1"/>
    <property type="molecule type" value="Genomic_DNA"/>
</dbReference>
<dbReference type="GO" id="GO:0005886">
    <property type="term" value="C:plasma membrane"/>
    <property type="evidence" value="ECO:0007669"/>
    <property type="project" value="TreeGrafter"/>
</dbReference>
<dbReference type="Proteomes" id="UP000011717">
    <property type="component" value="Unassembled WGS sequence"/>
</dbReference>
<dbReference type="InterPro" id="IPR036250">
    <property type="entry name" value="AcylCo_DH-like_C"/>
</dbReference>
<comment type="similarity">
    <text evidence="2 6">Belongs to the acyl-CoA dehydrogenase family.</text>
</comment>
<accession>M2TA23</accession>
<proteinExistence type="inferred from homology"/>
<dbReference type="Pfam" id="PF00441">
    <property type="entry name" value="Acyl-CoA_dh_1"/>
    <property type="match status" value="1"/>
</dbReference>
<dbReference type="InterPro" id="IPR013786">
    <property type="entry name" value="AcylCoA_DH/ox_N"/>
</dbReference>
<dbReference type="InterPro" id="IPR009075">
    <property type="entry name" value="AcylCo_DH/oxidase_C"/>
</dbReference>
<dbReference type="Pfam" id="PF02770">
    <property type="entry name" value="Acyl-CoA_dh_M"/>
    <property type="match status" value="1"/>
</dbReference>
<keyword evidence="3 6" id="KW-0285">Flavoprotein</keyword>
<gene>
    <name evidence="10" type="ORF">C725_1330</name>
</gene>
<organism evidence="10 11">
    <name type="scientific">Pacificimonas flava</name>
    <dbReference type="NCBI Taxonomy" id="1234595"/>
    <lineage>
        <taxon>Bacteria</taxon>
        <taxon>Pseudomonadati</taxon>
        <taxon>Pseudomonadota</taxon>
        <taxon>Alphaproteobacteria</taxon>
        <taxon>Sphingomonadales</taxon>
        <taxon>Sphingosinicellaceae</taxon>
        <taxon>Pacificimonas</taxon>
    </lineage>
</organism>
<dbReference type="InterPro" id="IPR006091">
    <property type="entry name" value="Acyl-CoA_Oxase/DH_mid-dom"/>
</dbReference>
<reference evidence="10 11" key="1">
    <citation type="journal article" date="2013" name="Genome Announc.">
        <title>Draft Genome Sequence of Strain JLT2015T, Belonging to the Family Sphingomonadaceae of the Alphaproteobacteria.</title>
        <authorList>
            <person name="Tang K."/>
            <person name="Liu K."/>
            <person name="Li S."/>
            <person name="Jiao N."/>
        </authorList>
    </citation>
    <scope>NUCLEOTIDE SEQUENCE [LARGE SCALE GENOMIC DNA]</scope>
    <source>
        <strain evidence="10 11">JLT2015</strain>
    </source>
</reference>
<evidence type="ECO:0000256" key="6">
    <source>
        <dbReference type="RuleBase" id="RU362125"/>
    </source>
</evidence>
<dbReference type="InterPro" id="IPR052161">
    <property type="entry name" value="Mycobact_Acyl-CoA_DH"/>
</dbReference>
<evidence type="ECO:0000313" key="10">
    <source>
        <dbReference type="EMBL" id="EMD83429.1"/>
    </source>
</evidence>
<keyword evidence="5 6" id="KW-0560">Oxidoreductase</keyword>
<dbReference type="InterPro" id="IPR046373">
    <property type="entry name" value="Acyl-CoA_Oxase/DH_mid-dom_sf"/>
</dbReference>
<evidence type="ECO:0000256" key="1">
    <source>
        <dbReference type="ARBA" id="ARBA00001974"/>
    </source>
</evidence>
<keyword evidence="4 6" id="KW-0274">FAD</keyword>
<evidence type="ECO:0000313" key="11">
    <source>
        <dbReference type="Proteomes" id="UP000011717"/>
    </source>
</evidence>